<accession>A0A9Q3DZN9</accession>
<dbReference type="EMBL" id="AVOT02022650">
    <property type="protein sequence ID" value="MBW0512189.1"/>
    <property type="molecule type" value="Genomic_DNA"/>
</dbReference>
<sequence length="127" mass="14995">MLYQVLVDGSEIVEGPPINSRKNLFDIFSKQNSTQDMEIENKSEMNNYQYCEDPLEDLRNGIIDCFKDEEFIKEYNKEESNQTDEFKICEISQDPPKKKIKHTNAYEILFQAYINNDSLKEIKPRLS</sequence>
<keyword evidence="2" id="KW-1185">Reference proteome</keyword>
<dbReference type="AlphaFoldDB" id="A0A9Q3DZN9"/>
<evidence type="ECO:0000313" key="1">
    <source>
        <dbReference type="EMBL" id="MBW0512189.1"/>
    </source>
</evidence>
<evidence type="ECO:0000313" key="2">
    <source>
        <dbReference type="Proteomes" id="UP000765509"/>
    </source>
</evidence>
<organism evidence="1 2">
    <name type="scientific">Austropuccinia psidii MF-1</name>
    <dbReference type="NCBI Taxonomy" id="1389203"/>
    <lineage>
        <taxon>Eukaryota</taxon>
        <taxon>Fungi</taxon>
        <taxon>Dikarya</taxon>
        <taxon>Basidiomycota</taxon>
        <taxon>Pucciniomycotina</taxon>
        <taxon>Pucciniomycetes</taxon>
        <taxon>Pucciniales</taxon>
        <taxon>Sphaerophragmiaceae</taxon>
        <taxon>Austropuccinia</taxon>
    </lineage>
</organism>
<reference evidence="1" key="1">
    <citation type="submission" date="2021-03" db="EMBL/GenBank/DDBJ databases">
        <title>Draft genome sequence of rust myrtle Austropuccinia psidii MF-1, a brazilian biotype.</title>
        <authorList>
            <person name="Quecine M.C."/>
            <person name="Pachon D.M.R."/>
            <person name="Bonatelli M.L."/>
            <person name="Correr F.H."/>
            <person name="Franceschini L.M."/>
            <person name="Leite T.F."/>
            <person name="Margarido G.R.A."/>
            <person name="Almeida C.A."/>
            <person name="Ferrarezi J.A."/>
            <person name="Labate C.A."/>
        </authorList>
    </citation>
    <scope>NUCLEOTIDE SEQUENCE</scope>
    <source>
        <strain evidence="1">MF-1</strain>
    </source>
</reference>
<name>A0A9Q3DZN9_9BASI</name>
<comment type="caution">
    <text evidence="1">The sequence shown here is derived from an EMBL/GenBank/DDBJ whole genome shotgun (WGS) entry which is preliminary data.</text>
</comment>
<dbReference type="Proteomes" id="UP000765509">
    <property type="component" value="Unassembled WGS sequence"/>
</dbReference>
<proteinExistence type="predicted"/>
<protein>
    <submittedName>
        <fullName evidence="1">Uncharacterized protein</fullName>
    </submittedName>
</protein>
<gene>
    <name evidence="1" type="ORF">O181_051904</name>
</gene>